<dbReference type="InterPro" id="IPR019142">
    <property type="entry name" value="Dymeclin"/>
</dbReference>
<name>A0A9W8AUQ4_9FUNG</name>
<accession>A0A9W8AUQ4</accession>
<keyword evidence="4" id="KW-0449">Lipoprotein</keyword>
<feature type="region of interest" description="Disordered" evidence="5">
    <location>
        <begin position="759"/>
        <end position="780"/>
    </location>
</feature>
<sequence length="940" mass="105809">MHPQERAPKVRVHVPSVADSLAAISISQPIDTVTPANPSPKVIGHASTDLEKTSTIVPEEMGHRSPESRSLRTLSTTVTPLQVERTDESTPHTKTSAELQPNVSLLLQPVSLPTTASDKVVSELQPPPHALSQASNPSPLPSTTPNTSPNVITSSPSRTTSKPHGMSPSKGTQSRPDTFTESDGSPTLRPRTLESLPTYYRNRTVTNPSPRTYRALSESELLGSSEQSFLRDLVSSEIYAVENYGFWESDLAALMFPAAKTHAEYRELHLVTQGLADELWLHNRHTGNFNTLILHFLIHIKHLDIRHYDSPVSQVVTNALFVLNLFLGHLVERYPARQVDDLVNDHRLHVSSYQRFIARLGQQDEGSLWVQAANKVLADQRPRSEQLVECALVALTQLDLACQPTHFPFYRGMLEFLITLYTPQLWGDRFTLSLETLEPSPFLVLTVTKLGHCAFPLVQRLLANFIHPILSCPTTASTMYQAYSYLFNSNKLQQTQQARDLADVGMLLGLLLIYQPIIPYTSVKNGYVSEESDNRSISRPCSESDQPLLFQQVLNQGWENDTPKSLANVSYRSTLEWLFRNLESDVGVVVLYTLLTRSSHFTNYLLAQTDPDVFLVALLKVVYQHVDQANPDYDRLYLWLTVLVRLTRDDTFNQAFHRYPLTPPPWLHDRSLKALTLNQLVVWVAIRVLQSNLATHRDAFLHESSMAILVNFSPHICHLPAGMVQRVFKVFEMVARRYLKISGATIEGSPVPTSATALASLTPNAPNSESGNDVPPTTSTSVPEGMVCLDTVRLLVYIITNTLAHQLRTNTHLVYGLLQCKGLFATLQNDPLVKDWVKNANFIIAYFQACLQEKNLNSPSTDEVLRLIQEKIPLFHTNHIQIRRLWAHYQPVVTTLDPFRKPSGEFFGAYLWECLVKRCPRLPFDAEDTLLISTFRMEMD</sequence>
<feature type="compositionally biased region" description="Polar residues" evidence="5">
    <location>
        <begin position="201"/>
        <end position="210"/>
    </location>
</feature>
<feature type="compositionally biased region" description="Basic and acidic residues" evidence="5">
    <location>
        <begin position="60"/>
        <end position="70"/>
    </location>
</feature>
<comment type="similarity">
    <text evidence="1">Belongs to the dymeclin family.</text>
</comment>
<gene>
    <name evidence="6" type="ORF">IWQ62_002037</name>
</gene>
<protein>
    <recommendedName>
        <fullName evidence="2">Dymeclin</fullName>
    </recommendedName>
</protein>
<evidence type="ECO:0000313" key="7">
    <source>
        <dbReference type="Proteomes" id="UP001150925"/>
    </source>
</evidence>
<evidence type="ECO:0000256" key="5">
    <source>
        <dbReference type="SAM" id="MobiDB-lite"/>
    </source>
</evidence>
<evidence type="ECO:0000256" key="3">
    <source>
        <dbReference type="ARBA" id="ARBA00022707"/>
    </source>
</evidence>
<feature type="compositionally biased region" description="Low complexity" evidence="5">
    <location>
        <begin position="135"/>
        <end position="157"/>
    </location>
</feature>
<feature type="region of interest" description="Disordered" evidence="5">
    <location>
        <begin position="53"/>
        <end position="102"/>
    </location>
</feature>
<proteinExistence type="inferred from homology"/>
<dbReference type="GO" id="GO:0005794">
    <property type="term" value="C:Golgi apparatus"/>
    <property type="evidence" value="ECO:0007669"/>
    <property type="project" value="TreeGrafter"/>
</dbReference>
<dbReference type="Pfam" id="PF09742">
    <property type="entry name" value="Dymeclin"/>
    <property type="match status" value="1"/>
</dbReference>
<keyword evidence="7" id="KW-1185">Reference proteome</keyword>
<reference evidence="6" key="1">
    <citation type="submission" date="2022-07" db="EMBL/GenBank/DDBJ databases">
        <title>Phylogenomic reconstructions and comparative analyses of Kickxellomycotina fungi.</title>
        <authorList>
            <person name="Reynolds N.K."/>
            <person name="Stajich J.E."/>
            <person name="Barry K."/>
            <person name="Grigoriev I.V."/>
            <person name="Crous P."/>
            <person name="Smith M.E."/>
        </authorList>
    </citation>
    <scope>NUCLEOTIDE SEQUENCE</scope>
    <source>
        <strain evidence="6">RSA 1196</strain>
    </source>
</reference>
<feature type="compositionally biased region" description="Polar residues" evidence="5">
    <location>
        <begin position="169"/>
        <end position="185"/>
    </location>
</feature>
<feature type="compositionally biased region" description="Low complexity" evidence="5">
    <location>
        <begin position="71"/>
        <end position="81"/>
    </location>
</feature>
<dbReference type="OrthoDB" id="10253409at2759"/>
<comment type="caution">
    <text evidence="6">The sequence shown here is derived from an EMBL/GenBank/DDBJ whole genome shotgun (WGS) entry which is preliminary data.</text>
</comment>
<dbReference type="GO" id="GO:0007030">
    <property type="term" value="P:Golgi organization"/>
    <property type="evidence" value="ECO:0007669"/>
    <property type="project" value="TreeGrafter"/>
</dbReference>
<dbReference type="EMBL" id="JANBPY010000387">
    <property type="protein sequence ID" value="KAJ1967141.1"/>
    <property type="molecule type" value="Genomic_DNA"/>
</dbReference>
<evidence type="ECO:0000256" key="1">
    <source>
        <dbReference type="ARBA" id="ARBA00010603"/>
    </source>
</evidence>
<evidence type="ECO:0000313" key="6">
    <source>
        <dbReference type="EMBL" id="KAJ1967141.1"/>
    </source>
</evidence>
<feature type="compositionally biased region" description="Polar residues" evidence="5">
    <location>
        <begin position="92"/>
        <end position="102"/>
    </location>
</feature>
<keyword evidence="3" id="KW-0519">Myristate</keyword>
<evidence type="ECO:0000256" key="4">
    <source>
        <dbReference type="ARBA" id="ARBA00023288"/>
    </source>
</evidence>
<organism evidence="6 7">
    <name type="scientific">Dispira parvispora</name>
    <dbReference type="NCBI Taxonomy" id="1520584"/>
    <lineage>
        <taxon>Eukaryota</taxon>
        <taxon>Fungi</taxon>
        <taxon>Fungi incertae sedis</taxon>
        <taxon>Zoopagomycota</taxon>
        <taxon>Kickxellomycotina</taxon>
        <taxon>Dimargaritomycetes</taxon>
        <taxon>Dimargaritales</taxon>
        <taxon>Dimargaritaceae</taxon>
        <taxon>Dispira</taxon>
    </lineage>
</organism>
<evidence type="ECO:0000256" key="2">
    <source>
        <dbReference type="ARBA" id="ARBA00015736"/>
    </source>
</evidence>
<dbReference type="AlphaFoldDB" id="A0A9W8AUQ4"/>
<dbReference type="Proteomes" id="UP001150925">
    <property type="component" value="Unassembled WGS sequence"/>
</dbReference>
<feature type="region of interest" description="Disordered" evidence="5">
    <location>
        <begin position="119"/>
        <end position="210"/>
    </location>
</feature>
<dbReference type="PANTHER" id="PTHR12895:SF9">
    <property type="entry name" value="DYMECLIN"/>
    <property type="match status" value="1"/>
</dbReference>
<dbReference type="PANTHER" id="PTHR12895">
    <property type="entry name" value="DYMECLIN"/>
    <property type="match status" value="1"/>
</dbReference>